<protein>
    <submittedName>
        <fullName evidence="1">Uncharacterized protein</fullName>
    </submittedName>
</protein>
<dbReference type="EMBL" id="BK014884">
    <property type="protein sequence ID" value="DAD80507.1"/>
    <property type="molecule type" value="Genomic_DNA"/>
</dbReference>
<organism evidence="1">
    <name type="scientific">Siphoviridae sp. ctYh54</name>
    <dbReference type="NCBI Taxonomy" id="2826379"/>
    <lineage>
        <taxon>Viruses</taxon>
        <taxon>Duplodnaviria</taxon>
        <taxon>Heunggongvirae</taxon>
        <taxon>Uroviricota</taxon>
        <taxon>Caudoviricetes</taxon>
    </lineage>
</organism>
<accession>A0A8S5MEY1</accession>
<name>A0A8S5MEY1_9CAUD</name>
<reference evidence="1" key="1">
    <citation type="journal article" date="2021" name="Proc. Natl. Acad. Sci. U.S.A.">
        <title>A Catalog of Tens of Thousands of Viruses from Human Metagenomes Reveals Hidden Associations with Chronic Diseases.</title>
        <authorList>
            <person name="Tisza M.J."/>
            <person name="Buck C.B."/>
        </authorList>
    </citation>
    <scope>NUCLEOTIDE SEQUENCE</scope>
    <source>
        <strain evidence="1">CtYh54</strain>
    </source>
</reference>
<proteinExistence type="predicted"/>
<sequence>MKERTRTSIVVYGREESLILFEQEVLGIFARLTYLENCLSKS</sequence>
<evidence type="ECO:0000313" key="1">
    <source>
        <dbReference type="EMBL" id="DAD80507.1"/>
    </source>
</evidence>